<reference evidence="2 3" key="1">
    <citation type="submission" date="2023-04" db="EMBL/GenBank/DDBJ databases">
        <title>Genomic of Lysinibacillus capsici TSBLM.</title>
        <authorList>
            <person name="Hu X.S."/>
            <person name="Yu C.H."/>
        </authorList>
    </citation>
    <scope>NUCLEOTIDE SEQUENCE [LARGE SCALE GENOMIC DNA]</scope>
    <source>
        <strain evidence="2 3">TSBLM</strain>
    </source>
</reference>
<evidence type="ECO:0000313" key="3">
    <source>
        <dbReference type="Proteomes" id="UP001244564"/>
    </source>
</evidence>
<evidence type="ECO:0000256" key="1">
    <source>
        <dbReference type="SAM" id="Phobius"/>
    </source>
</evidence>
<sequence>MSILSFMLLYVVGIPISTLLHEIGHALGVIVCSKERAHVYLGAKNLPENLRIGRIHFHIRWGLFGFCTPQQGSSLTRKQSLGFIAGGPIMTLAVLLFASYLARYFAAYAGIHYFFNSLFYLNTFQFLATAVPLIYPNWYKPYAGLPSDGYQMLSLLKKNI</sequence>
<dbReference type="RefSeq" id="WP_279494850.1">
    <property type="nucleotide sequence ID" value="NZ_CP122283.1"/>
</dbReference>
<name>A0ABY8KHW3_9BACI</name>
<keyword evidence="1" id="KW-0812">Transmembrane</keyword>
<dbReference type="EMBL" id="CP122283">
    <property type="protein sequence ID" value="WGF39088.1"/>
    <property type="molecule type" value="Genomic_DNA"/>
</dbReference>
<feature type="transmembrane region" description="Helical" evidence="1">
    <location>
        <begin position="81"/>
        <end position="101"/>
    </location>
</feature>
<evidence type="ECO:0000313" key="2">
    <source>
        <dbReference type="EMBL" id="WGF39088.1"/>
    </source>
</evidence>
<keyword evidence="3" id="KW-1185">Reference proteome</keyword>
<protein>
    <submittedName>
        <fullName evidence="2">Uncharacterized protein</fullName>
    </submittedName>
</protein>
<gene>
    <name evidence="2" type="ORF">QBO96_02155</name>
</gene>
<keyword evidence="1" id="KW-1133">Transmembrane helix</keyword>
<accession>A0ABY8KHW3</accession>
<organism evidence="2 3">
    <name type="scientific">Lysinibacillus capsici</name>
    <dbReference type="NCBI Taxonomy" id="2115968"/>
    <lineage>
        <taxon>Bacteria</taxon>
        <taxon>Bacillati</taxon>
        <taxon>Bacillota</taxon>
        <taxon>Bacilli</taxon>
        <taxon>Bacillales</taxon>
        <taxon>Bacillaceae</taxon>
        <taxon>Lysinibacillus</taxon>
    </lineage>
</organism>
<keyword evidence="1" id="KW-0472">Membrane</keyword>
<proteinExistence type="predicted"/>
<feature type="transmembrane region" description="Helical" evidence="1">
    <location>
        <begin position="113"/>
        <end position="135"/>
    </location>
</feature>
<dbReference type="Proteomes" id="UP001244564">
    <property type="component" value="Chromosome"/>
</dbReference>